<evidence type="ECO:0000313" key="2">
    <source>
        <dbReference type="Proteomes" id="UP000297245"/>
    </source>
</evidence>
<organism evidence="1 2">
    <name type="scientific">Dendrothele bispora (strain CBS 962.96)</name>
    <dbReference type="NCBI Taxonomy" id="1314807"/>
    <lineage>
        <taxon>Eukaryota</taxon>
        <taxon>Fungi</taxon>
        <taxon>Dikarya</taxon>
        <taxon>Basidiomycota</taxon>
        <taxon>Agaricomycotina</taxon>
        <taxon>Agaricomycetes</taxon>
        <taxon>Agaricomycetidae</taxon>
        <taxon>Agaricales</taxon>
        <taxon>Agaricales incertae sedis</taxon>
        <taxon>Dendrothele</taxon>
    </lineage>
</organism>
<proteinExistence type="predicted"/>
<evidence type="ECO:0000313" key="1">
    <source>
        <dbReference type="EMBL" id="THU77946.1"/>
    </source>
</evidence>
<sequence length="108" mass="11959">MSSITDEDPAFSVFTSLLSDLFDVDESKKNPVGNVLACWVNFKVFMKSIDVGIGISILIASMSGLLDVDENFEVCPNGFRGEYPKFSTVELSDWSGGEEVFVKSWIYV</sequence>
<name>A0A4S8KQD9_DENBC</name>
<protein>
    <submittedName>
        <fullName evidence="1">Uncharacterized protein</fullName>
    </submittedName>
</protein>
<dbReference type="Proteomes" id="UP000297245">
    <property type="component" value="Unassembled WGS sequence"/>
</dbReference>
<keyword evidence="2" id="KW-1185">Reference proteome</keyword>
<dbReference type="AlphaFoldDB" id="A0A4S8KQD9"/>
<reference evidence="1 2" key="1">
    <citation type="journal article" date="2019" name="Nat. Ecol. Evol.">
        <title>Megaphylogeny resolves global patterns of mushroom evolution.</title>
        <authorList>
            <person name="Varga T."/>
            <person name="Krizsan K."/>
            <person name="Foldi C."/>
            <person name="Dima B."/>
            <person name="Sanchez-Garcia M."/>
            <person name="Sanchez-Ramirez S."/>
            <person name="Szollosi G.J."/>
            <person name="Szarkandi J.G."/>
            <person name="Papp V."/>
            <person name="Albert L."/>
            <person name="Andreopoulos W."/>
            <person name="Angelini C."/>
            <person name="Antonin V."/>
            <person name="Barry K.W."/>
            <person name="Bougher N.L."/>
            <person name="Buchanan P."/>
            <person name="Buyck B."/>
            <person name="Bense V."/>
            <person name="Catcheside P."/>
            <person name="Chovatia M."/>
            <person name="Cooper J."/>
            <person name="Damon W."/>
            <person name="Desjardin D."/>
            <person name="Finy P."/>
            <person name="Geml J."/>
            <person name="Haridas S."/>
            <person name="Hughes K."/>
            <person name="Justo A."/>
            <person name="Karasinski D."/>
            <person name="Kautmanova I."/>
            <person name="Kiss B."/>
            <person name="Kocsube S."/>
            <person name="Kotiranta H."/>
            <person name="LaButti K.M."/>
            <person name="Lechner B.E."/>
            <person name="Liimatainen K."/>
            <person name="Lipzen A."/>
            <person name="Lukacs Z."/>
            <person name="Mihaltcheva S."/>
            <person name="Morgado L.N."/>
            <person name="Niskanen T."/>
            <person name="Noordeloos M.E."/>
            <person name="Ohm R.A."/>
            <person name="Ortiz-Santana B."/>
            <person name="Ovrebo C."/>
            <person name="Racz N."/>
            <person name="Riley R."/>
            <person name="Savchenko A."/>
            <person name="Shiryaev A."/>
            <person name="Soop K."/>
            <person name="Spirin V."/>
            <person name="Szebenyi C."/>
            <person name="Tomsovsky M."/>
            <person name="Tulloss R.E."/>
            <person name="Uehling J."/>
            <person name="Grigoriev I.V."/>
            <person name="Vagvolgyi C."/>
            <person name="Papp T."/>
            <person name="Martin F.M."/>
            <person name="Miettinen O."/>
            <person name="Hibbett D.S."/>
            <person name="Nagy L.G."/>
        </authorList>
    </citation>
    <scope>NUCLEOTIDE SEQUENCE [LARGE SCALE GENOMIC DNA]</scope>
    <source>
        <strain evidence="1 2">CBS 962.96</strain>
    </source>
</reference>
<gene>
    <name evidence="1" type="ORF">K435DRAFT_811985</name>
</gene>
<accession>A0A4S8KQD9</accession>
<dbReference type="EMBL" id="ML180297">
    <property type="protein sequence ID" value="THU77946.1"/>
    <property type="molecule type" value="Genomic_DNA"/>
</dbReference>